<keyword evidence="3" id="KW-1185">Reference proteome</keyword>
<sequence>MSRATSDNQLKFLLSCVRHSNNGRVGPVQELEHFVTSDNGGLISSQLQKNVALLAREQRKLSCIKLSTGRAKRYERLLKANGIHPNGSLAENSSPRPSATSERTLENKETQD</sequence>
<protein>
    <submittedName>
        <fullName evidence="2">Uncharacterized protein</fullName>
    </submittedName>
</protein>
<feature type="compositionally biased region" description="Basic and acidic residues" evidence="1">
    <location>
        <begin position="103"/>
        <end position="112"/>
    </location>
</feature>
<feature type="compositionally biased region" description="Polar residues" evidence="1">
    <location>
        <begin position="89"/>
        <end position="102"/>
    </location>
</feature>
<accession>A0A0D2IRL2</accession>
<proteinExistence type="predicted"/>
<feature type="region of interest" description="Disordered" evidence="1">
    <location>
        <begin position="82"/>
        <end position="112"/>
    </location>
</feature>
<dbReference type="RefSeq" id="XP_013266526.1">
    <property type="nucleotide sequence ID" value="XM_013411072.1"/>
</dbReference>
<dbReference type="OrthoDB" id="5353914at2759"/>
<evidence type="ECO:0000256" key="1">
    <source>
        <dbReference type="SAM" id="MobiDB-lite"/>
    </source>
</evidence>
<dbReference type="Proteomes" id="UP000053617">
    <property type="component" value="Unassembled WGS sequence"/>
</dbReference>
<evidence type="ECO:0000313" key="3">
    <source>
        <dbReference type="Proteomes" id="UP000053617"/>
    </source>
</evidence>
<name>A0A0D2IRL2_9EURO</name>
<dbReference type="AlphaFoldDB" id="A0A0D2IRL2"/>
<gene>
    <name evidence="2" type="ORF">Z518_11377</name>
</gene>
<reference evidence="2 3" key="1">
    <citation type="submission" date="2015-01" db="EMBL/GenBank/DDBJ databases">
        <title>The Genome Sequence of Rhinocladiella mackenzie CBS 650.93.</title>
        <authorList>
            <consortium name="The Broad Institute Genomics Platform"/>
            <person name="Cuomo C."/>
            <person name="de Hoog S."/>
            <person name="Gorbushina A."/>
            <person name="Stielow B."/>
            <person name="Teixiera M."/>
            <person name="Abouelleil A."/>
            <person name="Chapman S.B."/>
            <person name="Priest M."/>
            <person name="Young S.K."/>
            <person name="Wortman J."/>
            <person name="Nusbaum C."/>
            <person name="Birren B."/>
        </authorList>
    </citation>
    <scope>NUCLEOTIDE SEQUENCE [LARGE SCALE GENOMIC DNA]</scope>
    <source>
        <strain evidence="2 3">CBS 650.93</strain>
    </source>
</reference>
<dbReference type="HOGENOM" id="CLU_2147253_0_0_1"/>
<organism evidence="2 3">
    <name type="scientific">Rhinocladiella mackenziei CBS 650.93</name>
    <dbReference type="NCBI Taxonomy" id="1442369"/>
    <lineage>
        <taxon>Eukaryota</taxon>
        <taxon>Fungi</taxon>
        <taxon>Dikarya</taxon>
        <taxon>Ascomycota</taxon>
        <taxon>Pezizomycotina</taxon>
        <taxon>Eurotiomycetes</taxon>
        <taxon>Chaetothyriomycetidae</taxon>
        <taxon>Chaetothyriales</taxon>
        <taxon>Herpotrichiellaceae</taxon>
        <taxon>Rhinocladiella</taxon>
    </lineage>
</organism>
<dbReference type="VEuPathDB" id="FungiDB:Z518_11377"/>
<dbReference type="STRING" id="1442369.A0A0D2IRL2"/>
<evidence type="ECO:0000313" key="2">
    <source>
        <dbReference type="EMBL" id="KIW99389.1"/>
    </source>
</evidence>
<dbReference type="EMBL" id="KN847487">
    <property type="protein sequence ID" value="KIW99389.1"/>
    <property type="molecule type" value="Genomic_DNA"/>
</dbReference>
<dbReference type="GeneID" id="25299448"/>